<evidence type="ECO:0000313" key="1">
    <source>
        <dbReference type="EMBL" id="PKQ61243.1"/>
    </source>
</evidence>
<keyword evidence="2" id="KW-1185">Reference proteome</keyword>
<dbReference type="AlphaFoldDB" id="A0A2N3HT79"/>
<evidence type="ECO:0000313" key="2">
    <source>
        <dbReference type="Proteomes" id="UP000233535"/>
    </source>
</evidence>
<proteinExistence type="predicted"/>
<dbReference type="PROSITE" id="PS51257">
    <property type="entry name" value="PROKAR_LIPOPROTEIN"/>
    <property type="match status" value="1"/>
</dbReference>
<dbReference type="Proteomes" id="UP000233535">
    <property type="component" value="Unassembled WGS sequence"/>
</dbReference>
<protein>
    <recommendedName>
        <fullName evidence="3">Lipoprotein</fullName>
    </recommendedName>
</protein>
<name>A0A2N3HT79_9BACT</name>
<accession>A0A2N3HT79</accession>
<gene>
    <name evidence="1" type="ORF">BZG02_16555</name>
</gene>
<reference evidence="1 2" key="1">
    <citation type="journal article" date="2017" name="Front. Microbiol.">
        <title>Labilibaculum manganireducens gen. nov., sp. nov. and Labilibaculum filiforme sp. nov., Novel Bacteroidetes Isolated from Subsurface Sediments of the Baltic Sea.</title>
        <authorList>
            <person name="Vandieken V."/>
            <person name="Marshall I.P."/>
            <person name="Niemann H."/>
            <person name="Engelen B."/>
            <person name="Cypionka H."/>
        </authorList>
    </citation>
    <scope>NUCLEOTIDE SEQUENCE [LARGE SCALE GENOMIC DNA]</scope>
    <source>
        <strain evidence="1 2">59.16B</strain>
    </source>
</reference>
<sequence>MKIHLVSGLLLLLITASCSQKDATKKVVSFYHWKSKATINQQYQQALKSTNTHKIYLHYFDIVSEHEANWYDDGIFPTYVLKEVDPAYQNFEIVPVVYITNQVFQVSNLEVQKLSNRIKDLVHQISQKHFKKDISQIQIDCDWTESTKYAYFELLESLSDEFDLDVTIRLHQIKFKEKTGVPPVKKGTLMVYNVGDLKDFDQNSILQNSIVKQYITADTKYPMPLNIALPLFSQTVIKNKDNKIKIINSVDRPTFENDKHFKQINTSQFEVVKDTLYKGFYLSEAYGIKLEELAVTEIVDSYNTIKQSKLITNEILFYHLDKNSLSNINLSELVEKL</sequence>
<dbReference type="EMBL" id="MVDD01000016">
    <property type="protein sequence ID" value="PKQ61243.1"/>
    <property type="molecule type" value="Genomic_DNA"/>
</dbReference>
<evidence type="ECO:0008006" key="3">
    <source>
        <dbReference type="Google" id="ProtNLM"/>
    </source>
</evidence>
<organism evidence="1 2">
    <name type="scientific">Labilibaculum filiforme</name>
    <dbReference type="NCBI Taxonomy" id="1940526"/>
    <lineage>
        <taxon>Bacteria</taxon>
        <taxon>Pseudomonadati</taxon>
        <taxon>Bacteroidota</taxon>
        <taxon>Bacteroidia</taxon>
        <taxon>Marinilabiliales</taxon>
        <taxon>Marinifilaceae</taxon>
        <taxon>Labilibaculum</taxon>
    </lineage>
</organism>
<comment type="caution">
    <text evidence="1">The sequence shown here is derived from an EMBL/GenBank/DDBJ whole genome shotgun (WGS) entry which is preliminary data.</text>
</comment>